<dbReference type="Pfam" id="PF00528">
    <property type="entry name" value="BPD_transp_1"/>
    <property type="match status" value="1"/>
</dbReference>
<evidence type="ECO:0000256" key="6">
    <source>
        <dbReference type="ARBA" id="ARBA00023136"/>
    </source>
</evidence>
<feature type="transmembrane region" description="Helical" evidence="7">
    <location>
        <begin position="162"/>
        <end position="186"/>
    </location>
</feature>
<dbReference type="GO" id="GO:0055085">
    <property type="term" value="P:transmembrane transport"/>
    <property type="evidence" value="ECO:0007669"/>
    <property type="project" value="InterPro"/>
</dbReference>
<keyword evidence="4 7" id="KW-0812">Transmembrane</keyword>
<feature type="domain" description="ABC transmembrane type-1" evidence="8">
    <location>
        <begin position="72"/>
        <end position="270"/>
    </location>
</feature>
<feature type="non-terminal residue" evidence="9">
    <location>
        <position position="270"/>
    </location>
</feature>
<evidence type="ECO:0000256" key="5">
    <source>
        <dbReference type="ARBA" id="ARBA00022989"/>
    </source>
</evidence>
<feature type="transmembrane region" description="Helical" evidence="7">
    <location>
        <begin position="109"/>
        <end position="129"/>
    </location>
</feature>
<evidence type="ECO:0000256" key="2">
    <source>
        <dbReference type="ARBA" id="ARBA00022448"/>
    </source>
</evidence>
<comment type="similarity">
    <text evidence="7">Belongs to the binding-protein-dependent transport system permease family.</text>
</comment>
<dbReference type="GO" id="GO:0005886">
    <property type="term" value="C:plasma membrane"/>
    <property type="evidence" value="ECO:0007669"/>
    <property type="project" value="UniProtKB-SubCell"/>
</dbReference>
<comment type="subcellular location">
    <subcellularLocation>
        <location evidence="1 7">Cell membrane</location>
        <topology evidence="1 7">Multi-pass membrane protein</topology>
    </subcellularLocation>
</comment>
<dbReference type="InterPro" id="IPR051393">
    <property type="entry name" value="ABC_transporter_permease"/>
</dbReference>
<proteinExistence type="inferred from homology"/>
<evidence type="ECO:0000256" key="1">
    <source>
        <dbReference type="ARBA" id="ARBA00004651"/>
    </source>
</evidence>
<dbReference type="PANTHER" id="PTHR30193:SF37">
    <property type="entry name" value="INNER MEMBRANE ABC TRANSPORTER PERMEASE PROTEIN YCJO"/>
    <property type="match status" value="1"/>
</dbReference>
<keyword evidence="5 7" id="KW-1133">Transmembrane helix</keyword>
<protein>
    <submittedName>
        <fullName evidence="9">Sugar ABC transporter permease</fullName>
    </submittedName>
</protein>
<dbReference type="PROSITE" id="PS50928">
    <property type="entry name" value="ABC_TM1"/>
    <property type="match status" value="1"/>
</dbReference>
<dbReference type="EMBL" id="DRBC01000239">
    <property type="protein sequence ID" value="HDN84900.1"/>
    <property type="molecule type" value="Genomic_DNA"/>
</dbReference>
<keyword evidence="3" id="KW-1003">Cell membrane</keyword>
<gene>
    <name evidence="9" type="ORF">ENG47_03980</name>
</gene>
<sequence>MKIKTRDKLKRILFLGFSLSPAAIILIIFSYVAMGYCLWISFHRWNMLEPMRWIGLDNYITALHSWQFWNSVKITFIYAAVAVPACVILGLLVALILNQIIYARSFYRLMFFLPVITSMVVAAIVWKWLFDPDVGLINYVLYSIGIPHSHWLEWLRDPKGGALLAVLVVGIWKRIGYNAVIFLAGLQNIPKRYFEAATIDGAGAISRFWYITVPLLSPTTFFVVVLQVISAFRVVVSVFVMTRGGPAKSTDVLVYYLWENAFHYFRMGYA</sequence>
<dbReference type="AlphaFoldDB" id="A0A7V0QR56"/>
<evidence type="ECO:0000256" key="7">
    <source>
        <dbReference type="RuleBase" id="RU363032"/>
    </source>
</evidence>
<dbReference type="Proteomes" id="UP000885660">
    <property type="component" value="Unassembled WGS sequence"/>
</dbReference>
<dbReference type="Gene3D" id="1.10.3720.10">
    <property type="entry name" value="MetI-like"/>
    <property type="match status" value="1"/>
</dbReference>
<dbReference type="SUPFAM" id="SSF161098">
    <property type="entry name" value="MetI-like"/>
    <property type="match status" value="1"/>
</dbReference>
<dbReference type="InterPro" id="IPR035906">
    <property type="entry name" value="MetI-like_sf"/>
</dbReference>
<evidence type="ECO:0000313" key="9">
    <source>
        <dbReference type="EMBL" id="HDN84900.1"/>
    </source>
</evidence>
<dbReference type="PANTHER" id="PTHR30193">
    <property type="entry name" value="ABC TRANSPORTER PERMEASE PROTEIN"/>
    <property type="match status" value="1"/>
</dbReference>
<dbReference type="CDD" id="cd06261">
    <property type="entry name" value="TM_PBP2"/>
    <property type="match status" value="1"/>
</dbReference>
<evidence type="ECO:0000256" key="3">
    <source>
        <dbReference type="ARBA" id="ARBA00022475"/>
    </source>
</evidence>
<reference evidence="9" key="1">
    <citation type="journal article" date="2020" name="mSystems">
        <title>Genome- and Community-Level Interaction Insights into Carbon Utilization and Element Cycling Functions of Hydrothermarchaeota in Hydrothermal Sediment.</title>
        <authorList>
            <person name="Zhou Z."/>
            <person name="Liu Y."/>
            <person name="Xu W."/>
            <person name="Pan J."/>
            <person name="Luo Z.H."/>
            <person name="Li M."/>
        </authorList>
    </citation>
    <scope>NUCLEOTIDE SEQUENCE [LARGE SCALE GENOMIC DNA]</scope>
    <source>
        <strain evidence="9">HyVt-219</strain>
    </source>
</reference>
<comment type="caution">
    <text evidence="9">The sequence shown here is derived from an EMBL/GenBank/DDBJ whole genome shotgun (WGS) entry which is preliminary data.</text>
</comment>
<feature type="transmembrane region" description="Helical" evidence="7">
    <location>
        <begin position="12"/>
        <end position="42"/>
    </location>
</feature>
<dbReference type="InterPro" id="IPR000515">
    <property type="entry name" value="MetI-like"/>
</dbReference>
<evidence type="ECO:0000256" key="4">
    <source>
        <dbReference type="ARBA" id="ARBA00022692"/>
    </source>
</evidence>
<evidence type="ECO:0000259" key="8">
    <source>
        <dbReference type="PROSITE" id="PS50928"/>
    </source>
</evidence>
<name>A0A7V0QR56_UNCAE</name>
<organism evidence="9">
    <name type="scientific">Aerophobetes bacterium</name>
    <dbReference type="NCBI Taxonomy" id="2030807"/>
    <lineage>
        <taxon>Bacteria</taxon>
        <taxon>Candidatus Aerophobota</taxon>
    </lineage>
</organism>
<keyword evidence="6 7" id="KW-0472">Membrane</keyword>
<accession>A0A7V0QR56</accession>
<feature type="transmembrane region" description="Helical" evidence="7">
    <location>
        <begin position="76"/>
        <end position="97"/>
    </location>
</feature>
<keyword evidence="2 7" id="KW-0813">Transport</keyword>